<dbReference type="Proteomes" id="UP000001955">
    <property type="component" value="Chromosome"/>
</dbReference>
<keyword evidence="1" id="KW-0472">Membrane</keyword>
<name>I2B547_SHIBC</name>
<gene>
    <name evidence="2" type="ordered locus">EBL_c05250</name>
</gene>
<feature type="transmembrane region" description="Helical" evidence="1">
    <location>
        <begin position="72"/>
        <end position="94"/>
    </location>
</feature>
<dbReference type="EMBL" id="CP001560">
    <property type="protein sequence ID" value="AFJ45651.1"/>
    <property type="molecule type" value="Genomic_DNA"/>
</dbReference>
<feature type="transmembrane region" description="Helical" evidence="1">
    <location>
        <begin position="227"/>
        <end position="246"/>
    </location>
</feature>
<evidence type="ECO:0000313" key="2">
    <source>
        <dbReference type="EMBL" id="AFJ45651.1"/>
    </source>
</evidence>
<evidence type="ECO:0000313" key="3">
    <source>
        <dbReference type="Proteomes" id="UP000001955"/>
    </source>
</evidence>
<keyword evidence="1" id="KW-1133">Transmembrane helix</keyword>
<feature type="transmembrane region" description="Helical" evidence="1">
    <location>
        <begin position="176"/>
        <end position="196"/>
    </location>
</feature>
<proteinExistence type="predicted"/>
<keyword evidence="3" id="KW-1185">Reference proteome</keyword>
<feature type="transmembrane region" description="Helical" evidence="1">
    <location>
        <begin position="106"/>
        <end position="126"/>
    </location>
</feature>
<sequence>MGGQQPGGIMIMNTGSYLQLFSAITLVCCGMVQYFSGMQVILWLPFFLTLLMVLLLVVQCHQRAPNLDRQGIIVLSLYAIFLVLSGISSLYQAGGFVTLVGFKNEIALSLVMICLLLGFCQTTQLYRVICGLYWVFYAQFPVVLYQLLVIVPQRVAVRGQEEKWDSVVGTFGGDPFGGGNSGVMGLFCLLIMLLKLSEYKHGIASLTSMVMHIILGFMLCIVGEVKFVLFLAPFLLAGLWLMPSYIKEVNRINGKMILFILPGTLILTGMAIVVLAYGYTSAFGYSQDDGIFSIFLDSLNYIFDPDYVISTGELGRFTTLIFWLKNNDLWGLSGTLFGYGLNATNSGSSLAPGFLNLVYHFILDATSLSMLLWEVGIIGTVIFIGLFFYILNITWPGPLLSIEQLDMQDVRLLSFSPALNVFSIGCLLSLPYSQIMMLVPMLQFLFYFSSGASLVIRQVARHYAGKYAGQL</sequence>
<dbReference type="KEGG" id="ebt:EBL_c05250"/>
<evidence type="ECO:0008006" key="4">
    <source>
        <dbReference type="Google" id="ProtNLM"/>
    </source>
</evidence>
<keyword evidence="1" id="KW-0812">Transmembrane</keyword>
<dbReference type="PATRIC" id="fig|630626.3.peg.518"/>
<feature type="transmembrane region" description="Helical" evidence="1">
    <location>
        <begin position="133"/>
        <end position="156"/>
    </location>
</feature>
<reference evidence="2 3" key="1">
    <citation type="journal article" date="2012" name="J. Bacteriol.">
        <title>Complete genome sequence of the B12-producing Shimwellia blattae strain DSM 4481, isolated from a cockroach.</title>
        <authorList>
            <person name="Brzuszkiewicz E."/>
            <person name="Waschkowitz T."/>
            <person name="Wiezer A."/>
            <person name="Daniel R."/>
        </authorList>
    </citation>
    <scope>NUCLEOTIDE SEQUENCE [LARGE SCALE GENOMIC DNA]</scope>
    <source>
        <strain evidence="3">ATCC 29907 / DSM 4481 / JCM 1650 / NBRC 105725 / CDC 9005-74</strain>
    </source>
</reference>
<evidence type="ECO:0000256" key="1">
    <source>
        <dbReference type="SAM" id="Phobius"/>
    </source>
</evidence>
<dbReference type="STRING" id="630626.EBL_c05250"/>
<feature type="transmembrane region" description="Helical" evidence="1">
    <location>
        <begin position="17"/>
        <end position="35"/>
    </location>
</feature>
<protein>
    <recommendedName>
        <fullName evidence="4">Capsular biosynthesis protein</fullName>
    </recommendedName>
</protein>
<feature type="transmembrane region" description="Helical" evidence="1">
    <location>
        <begin position="203"/>
        <end position="221"/>
    </location>
</feature>
<feature type="transmembrane region" description="Helical" evidence="1">
    <location>
        <begin position="258"/>
        <end position="279"/>
    </location>
</feature>
<dbReference type="AlphaFoldDB" id="I2B547"/>
<feature type="transmembrane region" description="Helical" evidence="1">
    <location>
        <begin position="370"/>
        <end position="391"/>
    </location>
</feature>
<accession>I2B547</accession>
<feature type="transmembrane region" description="Helical" evidence="1">
    <location>
        <begin position="438"/>
        <end position="456"/>
    </location>
</feature>
<feature type="transmembrane region" description="Helical" evidence="1">
    <location>
        <begin position="41"/>
        <end position="60"/>
    </location>
</feature>
<dbReference type="eggNOG" id="ENOG502Z8SK">
    <property type="taxonomic scope" value="Bacteria"/>
</dbReference>
<dbReference type="HOGENOM" id="CLU_594140_0_0_6"/>
<organism evidence="2 3">
    <name type="scientific">Shimwellia blattae (strain ATCC 29907 / DSM 4481 / JCM 1650 / NBRC 105725 / CDC 9005-74)</name>
    <name type="common">Escherichia blattae</name>
    <dbReference type="NCBI Taxonomy" id="630626"/>
    <lineage>
        <taxon>Bacteria</taxon>
        <taxon>Pseudomonadati</taxon>
        <taxon>Pseudomonadota</taxon>
        <taxon>Gammaproteobacteria</taxon>
        <taxon>Enterobacterales</taxon>
        <taxon>Enterobacteriaceae</taxon>
        <taxon>Shimwellia</taxon>
    </lineage>
</organism>